<evidence type="ECO:0000256" key="5">
    <source>
        <dbReference type="ARBA" id="ARBA00022723"/>
    </source>
</evidence>
<dbReference type="GO" id="GO:0046872">
    <property type="term" value="F:metal ion binding"/>
    <property type="evidence" value="ECO:0007669"/>
    <property type="project" value="UniProtKB-KW"/>
</dbReference>
<keyword evidence="5" id="KW-0479">Metal-binding</keyword>
<protein>
    <recommendedName>
        <fullName evidence="9">Selenoprotein O</fullName>
    </recommendedName>
</protein>
<keyword evidence="6" id="KW-0547">Nucleotide-binding</keyword>
<dbReference type="PANTHER" id="PTHR32057">
    <property type="entry name" value="PROTEIN ADENYLYLTRANSFERASE SELO, MITOCHONDRIAL"/>
    <property type="match status" value="1"/>
</dbReference>
<comment type="cofactor">
    <cofactor evidence="1">
        <name>Mg(2+)</name>
        <dbReference type="ChEBI" id="CHEBI:18420"/>
    </cofactor>
</comment>
<dbReference type="EMBL" id="PUHR01000045">
    <property type="protein sequence ID" value="KAG0669288.1"/>
    <property type="molecule type" value="Genomic_DNA"/>
</dbReference>
<dbReference type="Proteomes" id="UP000750334">
    <property type="component" value="Unassembled WGS sequence"/>
</dbReference>
<reference evidence="10 11" key="1">
    <citation type="submission" date="2020-11" db="EMBL/GenBank/DDBJ databases">
        <title>Kefir isolates.</title>
        <authorList>
            <person name="Marcisauskas S."/>
            <person name="Kim Y."/>
            <person name="Blasche S."/>
        </authorList>
    </citation>
    <scope>NUCLEOTIDE SEQUENCE [LARGE SCALE GENOMIC DNA]</scope>
    <source>
        <strain evidence="10 11">OG2</strain>
    </source>
</reference>
<keyword evidence="8" id="KW-0460">Magnesium</keyword>
<evidence type="ECO:0000256" key="8">
    <source>
        <dbReference type="ARBA" id="ARBA00022842"/>
    </source>
</evidence>
<organism evidence="10 11">
    <name type="scientific">Maudiozyma exigua</name>
    <name type="common">Yeast</name>
    <name type="synonym">Kazachstania exigua</name>
    <dbReference type="NCBI Taxonomy" id="34358"/>
    <lineage>
        <taxon>Eukaryota</taxon>
        <taxon>Fungi</taxon>
        <taxon>Dikarya</taxon>
        <taxon>Ascomycota</taxon>
        <taxon>Saccharomycotina</taxon>
        <taxon>Saccharomycetes</taxon>
        <taxon>Saccharomycetales</taxon>
        <taxon>Saccharomycetaceae</taxon>
        <taxon>Maudiozyma</taxon>
    </lineage>
</organism>
<dbReference type="OrthoDB" id="10254721at2759"/>
<evidence type="ECO:0000313" key="10">
    <source>
        <dbReference type="EMBL" id="KAG0669288.1"/>
    </source>
</evidence>
<dbReference type="AlphaFoldDB" id="A0A9P6WCK0"/>
<keyword evidence="3" id="KW-0808">Transferase</keyword>
<keyword evidence="11" id="KW-1185">Reference proteome</keyword>
<evidence type="ECO:0000313" key="11">
    <source>
        <dbReference type="Proteomes" id="UP000750334"/>
    </source>
</evidence>
<name>A0A9P6WCK0_MAUEX</name>
<evidence type="ECO:0000256" key="4">
    <source>
        <dbReference type="ARBA" id="ARBA00022695"/>
    </source>
</evidence>
<comment type="similarity">
    <text evidence="2">Belongs to the SELO family.</text>
</comment>
<dbReference type="GO" id="GO:0005524">
    <property type="term" value="F:ATP binding"/>
    <property type="evidence" value="ECO:0007669"/>
    <property type="project" value="UniProtKB-KW"/>
</dbReference>
<dbReference type="PANTHER" id="PTHR32057:SF14">
    <property type="entry name" value="PROTEIN ADENYLYLTRANSFERASE SELO, MITOCHONDRIAL"/>
    <property type="match status" value="1"/>
</dbReference>
<evidence type="ECO:0000256" key="7">
    <source>
        <dbReference type="ARBA" id="ARBA00022840"/>
    </source>
</evidence>
<dbReference type="Pfam" id="PF02696">
    <property type="entry name" value="SelO"/>
    <property type="match status" value="1"/>
</dbReference>
<dbReference type="GO" id="GO:0070733">
    <property type="term" value="F:AMPylase activity"/>
    <property type="evidence" value="ECO:0007669"/>
    <property type="project" value="TreeGrafter"/>
</dbReference>
<evidence type="ECO:0000256" key="9">
    <source>
        <dbReference type="ARBA" id="ARBA00031547"/>
    </source>
</evidence>
<dbReference type="InterPro" id="IPR003846">
    <property type="entry name" value="SelO"/>
</dbReference>
<evidence type="ECO:0000256" key="2">
    <source>
        <dbReference type="ARBA" id="ARBA00009747"/>
    </source>
</evidence>
<comment type="caution">
    <text evidence="10">The sequence shown here is derived from an EMBL/GenBank/DDBJ whole genome shotgun (WGS) entry which is preliminary data.</text>
</comment>
<evidence type="ECO:0000256" key="3">
    <source>
        <dbReference type="ARBA" id="ARBA00022679"/>
    </source>
</evidence>
<sequence>MPELLPSNILSRIRSSGRSRFTEKLIPDDSIKTIFQAKELLCKRFPNNEIPEAVKLAHTPRVTSLGSHFAYTIPDERTSYKPLLISKSALNDLQLIKDTDLSQICSGEKLYHDDKIFPYSMSYSGFQFGQFAGQLGDGRVINLFDIPDKKGMWQTLQLKGSGRTPFSRFADGKAVLRSCIREFIASESLHNIGVPCTRVIQLTSLPDTKALRNGPESCAILCRFAPSWIRIGNFDTYRARADTNSLLKLSDFCIEEVFDNGKVFSKKENDINFFDKDWFSDDKMDKPMEKLPFLENDLTPYDLLFRHIVNVNARCVAYWQTYGFVNGVLNTDNTSILGVSLDFGPFGFMDTFDPNYTSNHDDITGRYALQSQPTVLWWNLIQLGKSMALLLGSGSKDIIDAGKLSEIQEQAIIQRANKLIGLCSNEYKYRFTVIYSDLMAKRLGINLNIKNSTEEIYDSNESLEKVEQTSKIAHDFCSNVVEPLLKILKITKVDYNKFFVNLQNTDPSTISSSTNVLNDLKNGNYLSCFITQKQKDNYLSSTDENKVVENITNGEIKQLTEIFDEIIEWTQEYKKWITTYDNELSKNYNPLFIPHNWILEEVINDITLRQRDSLQNEESSLDISLLKKLQLMVSNPYDSSKWEPELHPEAEKRWTSHTGYENEVGRLNTQCSCSS</sequence>
<proteinExistence type="inferred from homology"/>
<accession>A0A9P6WCK0</accession>
<keyword evidence="7" id="KW-0067">ATP-binding</keyword>
<dbReference type="GO" id="GO:0005739">
    <property type="term" value="C:mitochondrion"/>
    <property type="evidence" value="ECO:0007669"/>
    <property type="project" value="TreeGrafter"/>
</dbReference>
<keyword evidence="4" id="KW-0548">Nucleotidyltransferase</keyword>
<evidence type="ECO:0000256" key="1">
    <source>
        <dbReference type="ARBA" id="ARBA00001946"/>
    </source>
</evidence>
<gene>
    <name evidence="10" type="ORF">C6P45_003939</name>
</gene>
<evidence type="ECO:0000256" key="6">
    <source>
        <dbReference type="ARBA" id="ARBA00022741"/>
    </source>
</evidence>